<name>A0AA88WXS5_9ASTE</name>
<dbReference type="Proteomes" id="UP001188597">
    <property type="component" value="Unassembled WGS sequence"/>
</dbReference>
<accession>A0AA88WXS5</accession>
<protein>
    <recommendedName>
        <fullName evidence="1">Reverse transcriptase Ty1/copia-type domain-containing protein</fullName>
    </recommendedName>
</protein>
<evidence type="ECO:0000259" key="1">
    <source>
        <dbReference type="Pfam" id="PF07727"/>
    </source>
</evidence>
<dbReference type="InterPro" id="IPR043502">
    <property type="entry name" value="DNA/RNA_pol_sf"/>
</dbReference>
<dbReference type="AlphaFoldDB" id="A0AA88WXS5"/>
<feature type="domain" description="Reverse transcriptase Ty1/copia-type" evidence="1">
    <location>
        <begin position="1"/>
        <end position="150"/>
    </location>
</feature>
<gene>
    <name evidence="2" type="ORF">RJ639_030651</name>
</gene>
<dbReference type="InterPro" id="IPR013103">
    <property type="entry name" value="RVT_2"/>
</dbReference>
<evidence type="ECO:0000313" key="3">
    <source>
        <dbReference type="Proteomes" id="UP001188597"/>
    </source>
</evidence>
<dbReference type="SUPFAM" id="SSF56672">
    <property type="entry name" value="DNA/RNA polymerases"/>
    <property type="match status" value="1"/>
</dbReference>
<dbReference type="Pfam" id="PF07727">
    <property type="entry name" value="RVT_2"/>
    <property type="match status" value="1"/>
</dbReference>
<sequence>MDVKSTFLNCFLDEDVYLKQPKGYVVQGHEIKVLRFNKALYELKQAPRAWNSHIDKYFQEKSVRKCTYEHTLYIKMNGKGDILIVCLYVNDLIFTGNNVKMFDDFKKEMAKEFEMIDIGFMSYYRGIEIKQRDDGTFIPQEAYEKEVLKRLISGKLACYASDQWRRPIKFSIMH</sequence>
<comment type="caution">
    <text evidence="2">The sequence shown here is derived from an EMBL/GenBank/DDBJ whole genome shotgun (WGS) entry which is preliminary data.</text>
</comment>
<evidence type="ECO:0000313" key="2">
    <source>
        <dbReference type="EMBL" id="KAK3036207.1"/>
    </source>
</evidence>
<organism evidence="2 3">
    <name type="scientific">Escallonia herrerae</name>
    <dbReference type="NCBI Taxonomy" id="1293975"/>
    <lineage>
        <taxon>Eukaryota</taxon>
        <taxon>Viridiplantae</taxon>
        <taxon>Streptophyta</taxon>
        <taxon>Embryophyta</taxon>
        <taxon>Tracheophyta</taxon>
        <taxon>Spermatophyta</taxon>
        <taxon>Magnoliopsida</taxon>
        <taxon>eudicotyledons</taxon>
        <taxon>Gunneridae</taxon>
        <taxon>Pentapetalae</taxon>
        <taxon>asterids</taxon>
        <taxon>campanulids</taxon>
        <taxon>Escalloniales</taxon>
        <taxon>Escalloniaceae</taxon>
        <taxon>Escallonia</taxon>
    </lineage>
</organism>
<dbReference type="EMBL" id="JAVXUP010000154">
    <property type="protein sequence ID" value="KAK3036207.1"/>
    <property type="molecule type" value="Genomic_DNA"/>
</dbReference>
<reference evidence="2" key="1">
    <citation type="submission" date="2022-12" db="EMBL/GenBank/DDBJ databases">
        <title>Draft genome assemblies for two species of Escallonia (Escalloniales).</title>
        <authorList>
            <person name="Chanderbali A."/>
            <person name="Dervinis C."/>
            <person name="Anghel I."/>
            <person name="Soltis D."/>
            <person name="Soltis P."/>
            <person name="Zapata F."/>
        </authorList>
    </citation>
    <scope>NUCLEOTIDE SEQUENCE</scope>
    <source>
        <strain evidence="2">UCBG64.0493</strain>
        <tissue evidence="2">Leaf</tissue>
    </source>
</reference>
<keyword evidence="3" id="KW-1185">Reference proteome</keyword>
<proteinExistence type="predicted"/>